<organism evidence="2 3">
    <name type="scientific">Notoacmeibacter marinus</name>
    <dbReference type="NCBI Taxonomy" id="1876515"/>
    <lineage>
        <taxon>Bacteria</taxon>
        <taxon>Pseudomonadati</taxon>
        <taxon>Pseudomonadota</taxon>
        <taxon>Alphaproteobacteria</taxon>
        <taxon>Hyphomicrobiales</taxon>
        <taxon>Notoacmeibacteraceae</taxon>
        <taxon>Notoacmeibacter</taxon>
    </lineage>
</organism>
<comment type="caution">
    <text evidence="2">The sequence shown here is derived from an EMBL/GenBank/DDBJ whole genome shotgun (WGS) entry which is preliminary data.</text>
</comment>
<feature type="region of interest" description="Disordered" evidence="1">
    <location>
        <begin position="328"/>
        <end position="348"/>
    </location>
</feature>
<evidence type="ECO:0000313" key="2">
    <source>
        <dbReference type="EMBL" id="OXS99460.1"/>
    </source>
</evidence>
<accession>A0A231UUF8</accession>
<keyword evidence="3" id="KW-1185">Reference proteome</keyword>
<sequence length="370" mass="40426">MISNVEFDLYQRCAVPHSALRKRLVSDRNSEARNDELFRQAVGTFAALSRPSHHEIRQLETLTLALYEKTGPDARRYAAAVLSERSRVPRGLLMKLALEPVPTAAPLLSRTQALSTRDWLSIIKQTDIDHARVIARRTDLPTAVRAILAHLERKQGAASGVVVPSMPDATTAESVIAPAKSPKSLKDVQLQLRAAMAGNSAGISDRAETAPLKPISEKRSTLLSRLRETALTGDIELFGTALADALAIEYAVAHDIVYAKGTHDLVMALRALSLPVAEAHLIVRAARPDTLTTTASTRLFIERFSGLSATQADDRLQDWRQQSAWIQAAAPMPPAEPEPAQDDDWDQRNEVDFDTLEGGNDVYPALRAVG</sequence>
<dbReference type="AlphaFoldDB" id="A0A231UUF8"/>
<name>A0A231UUF8_9HYPH</name>
<evidence type="ECO:0000313" key="3">
    <source>
        <dbReference type="Proteomes" id="UP000215405"/>
    </source>
</evidence>
<evidence type="ECO:0000256" key="1">
    <source>
        <dbReference type="SAM" id="MobiDB-lite"/>
    </source>
</evidence>
<dbReference type="EMBL" id="NBYO01000003">
    <property type="protein sequence ID" value="OXS99460.1"/>
    <property type="molecule type" value="Genomic_DNA"/>
</dbReference>
<proteinExistence type="predicted"/>
<gene>
    <name evidence="2" type="ORF">B7H23_15010</name>
</gene>
<reference evidence="3" key="1">
    <citation type="journal article" date="2017" name="Int. J. Syst. Evol. Microbiol.">
        <title>Notoacmeibacter marinus gen. nov., sp. nov., isolated from the gut of a limpet and proposal of Notoacmeibacteraceae fam. nov. in the order Rhizobiales of the class Alphaproteobacteria.</title>
        <authorList>
            <person name="Huang Z."/>
            <person name="Guo F."/>
            <person name="Lai Q."/>
        </authorList>
    </citation>
    <scope>NUCLEOTIDE SEQUENCE [LARGE SCALE GENOMIC DNA]</scope>
    <source>
        <strain evidence="3">XMTR2A4</strain>
    </source>
</reference>
<dbReference type="Proteomes" id="UP000215405">
    <property type="component" value="Unassembled WGS sequence"/>
</dbReference>
<evidence type="ECO:0008006" key="4">
    <source>
        <dbReference type="Google" id="ProtNLM"/>
    </source>
</evidence>
<protein>
    <recommendedName>
        <fullName evidence="4">DUF2336 domain-containing protein</fullName>
    </recommendedName>
</protein>